<dbReference type="GO" id="GO:0006351">
    <property type="term" value="P:DNA-templated transcription"/>
    <property type="evidence" value="ECO:0007669"/>
    <property type="project" value="InterPro"/>
</dbReference>
<comment type="subcellular location">
    <subcellularLocation>
        <location evidence="1">Nucleus</location>
    </subcellularLocation>
</comment>
<keyword evidence="2" id="KW-0479">Metal-binding</keyword>
<proteinExistence type="predicted"/>
<dbReference type="InterPro" id="IPR036864">
    <property type="entry name" value="Zn2-C6_fun-type_DNA-bd_sf"/>
</dbReference>
<dbReference type="GO" id="GO:0005634">
    <property type="term" value="C:nucleus"/>
    <property type="evidence" value="ECO:0007669"/>
    <property type="project" value="UniProtKB-SubCell"/>
</dbReference>
<evidence type="ECO:0000259" key="4">
    <source>
        <dbReference type="PROSITE" id="PS50048"/>
    </source>
</evidence>
<evidence type="ECO:0000313" key="6">
    <source>
        <dbReference type="Proteomes" id="UP001378960"/>
    </source>
</evidence>
<protein>
    <recommendedName>
        <fullName evidence="4">Zn(2)-C6 fungal-type domain-containing protein</fullName>
    </recommendedName>
</protein>
<sequence>MNGYSGTVLFRIDKMKKSKAKSCSNCRNRKRRCTREEPSCTFCLKRGLTCNYAMLKEPESDLKEAAKVLVTLNPNNDQNTSNIDSNSKIISHPSTKNHTLMDQNNNINNYADPRNDNDNQLDDYSVEYSESETYNDVHNNNVKIEDKISSRKHDNEPNHKDNLSRTFSSYVEKEMHYSHQTYSYTQKKHIVENESTDNVWHKSKRVHVESSCKENKGLDKTPQNVNHVNNPINNINNNNNVNTSPDILNNLDPTKRVGPVFTTLFNPSINSKERGVEVDINLLIKYIPDKTESDILVARYRTSVHPLIPVLDLQLFYPIYEQFWVSKSTTNLSFLVILFTIFYAASVSLFEERTIKIDKHVNKDDLVRQMKYYMGCTEIALSMAEYPRKISTIGLQVSVILYTLVRTDCRTDDFLSISSLVRCAQSLELNRDPSKYHKITDAKELQLRRILWWQVLYLDCTTSLSTRLSPLVDETEFDTQMPNEYKRNHNGDFILDQAIAFFNGRCKWAKCCTKILKYTFKIRPSSEVMMIKITRDIEHLSFFCSSLVQRMLDPINIQPTEEKFVTFSTLVLSTLVDRCHILISILFKEKEETQSTLENSQSNKLYLNEVDDISSVSDSVTVKFNEDVLENHIHLLNEFIKYGEMPRFSIFIWEIRKFQPIQTLLSLLRCIILEILECSIDDKDQIQRVIERLKRSKSVKIIDESIEKLSYLSEHTTALCFQRWNTLFELKNLAWNLLFKKNEKIANPEVLRISGDDAINVADDNDWAELYRDMNEIENLIEENINLCIWDDTSGHYLV</sequence>
<dbReference type="AlphaFoldDB" id="A0AAV5R6V9"/>
<dbReference type="Proteomes" id="UP001378960">
    <property type="component" value="Unassembled WGS sequence"/>
</dbReference>
<dbReference type="PROSITE" id="PS00463">
    <property type="entry name" value="ZN2_CY6_FUNGAL_1"/>
    <property type="match status" value="1"/>
</dbReference>
<dbReference type="PANTHER" id="PTHR31001">
    <property type="entry name" value="UNCHARACTERIZED TRANSCRIPTIONAL REGULATORY PROTEIN"/>
    <property type="match status" value="1"/>
</dbReference>
<dbReference type="PANTHER" id="PTHR31001:SF40">
    <property type="entry name" value="ZN(II)2CYS6 TRANSCRIPTION FACTOR (EUROFUNG)"/>
    <property type="match status" value="1"/>
</dbReference>
<dbReference type="Pfam" id="PF04082">
    <property type="entry name" value="Fungal_trans"/>
    <property type="match status" value="1"/>
</dbReference>
<evidence type="ECO:0000313" key="5">
    <source>
        <dbReference type="EMBL" id="GMM47251.1"/>
    </source>
</evidence>
<dbReference type="PRINTS" id="PR00755">
    <property type="entry name" value="AFLATOXINBRP"/>
</dbReference>
<dbReference type="InterPro" id="IPR007219">
    <property type="entry name" value="XnlR_reg_dom"/>
</dbReference>
<dbReference type="Gene3D" id="4.10.240.10">
    <property type="entry name" value="Zn(2)-C6 fungal-type DNA-binding domain"/>
    <property type="match status" value="1"/>
</dbReference>
<evidence type="ECO:0000256" key="3">
    <source>
        <dbReference type="ARBA" id="ARBA00023242"/>
    </source>
</evidence>
<evidence type="ECO:0000256" key="1">
    <source>
        <dbReference type="ARBA" id="ARBA00004123"/>
    </source>
</evidence>
<evidence type="ECO:0000256" key="2">
    <source>
        <dbReference type="ARBA" id="ARBA00022723"/>
    </source>
</evidence>
<gene>
    <name evidence="5" type="ORF">DAPK24_038260</name>
</gene>
<feature type="domain" description="Zn(2)-C6 fungal-type" evidence="4">
    <location>
        <begin position="22"/>
        <end position="52"/>
    </location>
</feature>
<dbReference type="InterPro" id="IPR050613">
    <property type="entry name" value="Sec_Metabolite_Reg"/>
</dbReference>
<organism evidence="5 6">
    <name type="scientific">Pichia kluyveri</name>
    <name type="common">Yeast</name>
    <dbReference type="NCBI Taxonomy" id="36015"/>
    <lineage>
        <taxon>Eukaryota</taxon>
        <taxon>Fungi</taxon>
        <taxon>Dikarya</taxon>
        <taxon>Ascomycota</taxon>
        <taxon>Saccharomycotina</taxon>
        <taxon>Pichiomycetes</taxon>
        <taxon>Pichiales</taxon>
        <taxon>Pichiaceae</taxon>
        <taxon>Pichia</taxon>
    </lineage>
</organism>
<dbReference type="GO" id="GO:0008270">
    <property type="term" value="F:zinc ion binding"/>
    <property type="evidence" value="ECO:0007669"/>
    <property type="project" value="InterPro"/>
</dbReference>
<dbReference type="CDD" id="cd00067">
    <property type="entry name" value="GAL4"/>
    <property type="match status" value="1"/>
</dbReference>
<dbReference type="GO" id="GO:0003677">
    <property type="term" value="F:DNA binding"/>
    <property type="evidence" value="ECO:0007669"/>
    <property type="project" value="InterPro"/>
</dbReference>
<comment type="caution">
    <text evidence="5">The sequence shown here is derived from an EMBL/GenBank/DDBJ whole genome shotgun (WGS) entry which is preliminary data.</text>
</comment>
<dbReference type="SUPFAM" id="SSF57701">
    <property type="entry name" value="Zn2/Cys6 DNA-binding domain"/>
    <property type="match status" value="1"/>
</dbReference>
<dbReference type="Pfam" id="PF00172">
    <property type="entry name" value="Zn_clus"/>
    <property type="match status" value="1"/>
</dbReference>
<accession>A0AAV5R6V9</accession>
<keyword evidence="3" id="KW-0539">Nucleus</keyword>
<reference evidence="5 6" key="1">
    <citation type="journal article" date="2023" name="Elife">
        <title>Identification of key yeast species and microbe-microbe interactions impacting larval growth of Drosophila in the wild.</title>
        <authorList>
            <person name="Mure A."/>
            <person name="Sugiura Y."/>
            <person name="Maeda R."/>
            <person name="Honda K."/>
            <person name="Sakurai N."/>
            <person name="Takahashi Y."/>
            <person name="Watada M."/>
            <person name="Katoh T."/>
            <person name="Gotoh A."/>
            <person name="Gotoh Y."/>
            <person name="Taniguchi I."/>
            <person name="Nakamura K."/>
            <person name="Hayashi T."/>
            <person name="Katayama T."/>
            <person name="Uemura T."/>
            <person name="Hattori Y."/>
        </authorList>
    </citation>
    <scope>NUCLEOTIDE SEQUENCE [LARGE SCALE GENOMIC DNA]</scope>
    <source>
        <strain evidence="5 6">PK-24</strain>
    </source>
</reference>
<dbReference type="InterPro" id="IPR001138">
    <property type="entry name" value="Zn2Cys6_DnaBD"/>
</dbReference>
<keyword evidence="6" id="KW-1185">Reference proteome</keyword>
<dbReference type="CDD" id="cd12148">
    <property type="entry name" value="fungal_TF_MHR"/>
    <property type="match status" value="1"/>
</dbReference>
<dbReference type="PROSITE" id="PS50048">
    <property type="entry name" value="ZN2_CY6_FUNGAL_2"/>
    <property type="match status" value="1"/>
</dbReference>
<dbReference type="GO" id="GO:0000981">
    <property type="term" value="F:DNA-binding transcription factor activity, RNA polymerase II-specific"/>
    <property type="evidence" value="ECO:0007669"/>
    <property type="project" value="InterPro"/>
</dbReference>
<dbReference type="SMART" id="SM00066">
    <property type="entry name" value="GAL4"/>
    <property type="match status" value="1"/>
</dbReference>
<dbReference type="EMBL" id="BTGB01000005">
    <property type="protein sequence ID" value="GMM47251.1"/>
    <property type="molecule type" value="Genomic_DNA"/>
</dbReference>
<name>A0AAV5R6V9_PICKL</name>